<proteinExistence type="predicted"/>
<evidence type="ECO:0000313" key="1">
    <source>
        <dbReference type="EMBL" id="QSR87494.1"/>
    </source>
</evidence>
<protein>
    <submittedName>
        <fullName evidence="1">Glycosyltransferase family 4 protein</fullName>
    </submittedName>
</protein>
<dbReference type="SUPFAM" id="SSF53756">
    <property type="entry name" value="UDP-Glycosyltransferase/glycogen phosphorylase"/>
    <property type="match status" value="1"/>
</dbReference>
<name>A0ABX7PXQ2_9BACT</name>
<sequence>MNSLLELAKKVKIEEIFLNNLVSFDDPLSVAQWCLTLKGLTGAKLTIPIHDYFCICPSYTLIDDQGKFCGIPELNRCRDCLRNMNREEFCTLVDYRDIDRWRSAWSSVLKEADSILCFSHSSVKLLNKAYPFVDLSKIEVLTLPVDPLRKVQLEWSGPLHIGVVGHIYSPAKGSGIIKEMVRIIQEQHLPIQMTIFGTMEVPIPSSPHLRLTGPYKREELPDIIEKSGANIFFLPSIWPETFSYVTAELMQMGVPLAAFDIGAPAERLRTYPLGLVISKIEPQHALQALMDFHGQLIKKMNNLPDASFAS</sequence>
<reference evidence="1 2" key="1">
    <citation type="submission" date="2020-12" db="EMBL/GenBank/DDBJ databases">
        <authorList>
            <person name="Awala S.I."/>
            <person name="Gwak J.-H."/>
            <person name="Kim S.-J."/>
            <person name="Rhee S.-K."/>
        </authorList>
    </citation>
    <scope>NUCLEOTIDE SEQUENCE [LARGE SCALE GENOMIC DNA]</scope>
    <source>
        <strain evidence="1 2">IT5</strain>
    </source>
</reference>
<dbReference type="EMBL" id="CP065956">
    <property type="protein sequence ID" value="QSR87494.1"/>
    <property type="molecule type" value="Genomic_DNA"/>
</dbReference>
<organism evidence="1 2">
    <name type="scientific">Candidatus Methylacidiphilum infernorum</name>
    <dbReference type="NCBI Taxonomy" id="511746"/>
    <lineage>
        <taxon>Bacteria</taxon>
        <taxon>Pseudomonadati</taxon>
        <taxon>Verrucomicrobiota</taxon>
        <taxon>Methylacidiphilae</taxon>
        <taxon>Methylacidiphilales</taxon>
        <taxon>Methylacidiphilaceae</taxon>
        <taxon>Methylacidiphilum (ex Ratnadevi et al. 2023)</taxon>
    </lineage>
</organism>
<dbReference type="Gene3D" id="3.40.50.2000">
    <property type="entry name" value="Glycogen Phosphorylase B"/>
    <property type="match status" value="1"/>
</dbReference>
<dbReference type="RefSeq" id="WP_206847941.1">
    <property type="nucleotide sequence ID" value="NZ_CP065956.1"/>
</dbReference>
<accession>A0ABX7PXQ2</accession>
<keyword evidence="2" id="KW-1185">Reference proteome</keyword>
<gene>
    <name evidence="1" type="ORF">EM20IM_04005</name>
</gene>
<dbReference type="CDD" id="cd03801">
    <property type="entry name" value="GT4_PimA-like"/>
    <property type="match status" value="1"/>
</dbReference>
<dbReference type="Proteomes" id="UP000663088">
    <property type="component" value="Chromosome"/>
</dbReference>
<evidence type="ECO:0000313" key="2">
    <source>
        <dbReference type="Proteomes" id="UP000663088"/>
    </source>
</evidence>
<dbReference type="Pfam" id="PF13692">
    <property type="entry name" value="Glyco_trans_1_4"/>
    <property type="match status" value="1"/>
</dbReference>